<evidence type="ECO:0000256" key="4">
    <source>
        <dbReference type="ARBA" id="ARBA00035202"/>
    </source>
</evidence>
<keyword evidence="2 7" id="KW-0689">Ribosomal protein</keyword>
<feature type="domain" description="Large ribosomal subunit protein uL10-like insertion" evidence="6">
    <location>
        <begin position="119"/>
        <end position="188"/>
    </location>
</feature>
<dbReference type="InterPro" id="IPR050323">
    <property type="entry name" value="Ribosomal_protein_uL10"/>
</dbReference>
<dbReference type="CDD" id="cd05795">
    <property type="entry name" value="Ribosomal_P0_L10e"/>
    <property type="match status" value="1"/>
</dbReference>
<evidence type="ECO:0000313" key="8">
    <source>
        <dbReference type="Proteomes" id="UP000185944"/>
    </source>
</evidence>
<dbReference type="PANTHER" id="PTHR45699:SF3">
    <property type="entry name" value="LARGE RIBOSOMAL SUBUNIT PROTEIN UL10"/>
    <property type="match status" value="1"/>
</dbReference>
<evidence type="ECO:0000256" key="3">
    <source>
        <dbReference type="ARBA" id="ARBA00023274"/>
    </source>
</evidence>
<dbReference type="STRING" id="1805483.A0A177EHV5"/>
<gene>
    <name evidence="7" type="ORF">NEDG_00030</name>
</gene>
<dbReference type="Pfam" id="PF00466">
    <property type="entry name" value="Ribosomal_L10"/>
    <property type="match status" value="1"/>
</dbReference>
<dbReference type="GO" id="GO:0000027">
    <property type="term" value="P:ribosomal large subunit assembly"/>
    <property type="evidence" value="ECO:0007669"/>
    <property type="project" value="EnsemblFungi"/>
</dbReference>
<dbReference type="AlphaFoldDB" id="A0A177EHV5"/>
<dbReference type="GO" id="GO:0022625">
    <property type="term" value="C:cytosolic large ribosomal subunit"/>
    <property type="evidence" value="ECO:0007669"/>
    <property type="project" value="EnsemblFungi"/>
</dbReference>
<dbReference type="VEuPathDB" id="MicrosporidiaDB:NEDG_00030"/>
<dbReference type="GO" id="GO:0002181">
    <property type="term" value="P:cytoplasmic translation"/>
    <property type="evidence" value="ECO:0007669"/>
    <property type="project" value="EnsemblFungi"/>
</dbReference>
<evidence type="ECO:0000256" key="1">
    <source>
        <dbReference type="ARBA" id="ARBA00008889"/>
    </source>
</evidence>
<keyword evidence="3" id="KW-0687">Ribonucleoprotein</keyword>
<organism evidence="7 8">
    <name type="scientific">Nematocida displodere</name>
    <dbReference type="NCBI Taxonomy" id="1805483"/>
    <lineage>
        <taxon>Eukaryota</taxon>
        <taxon>Fungi</taxon>
        <taxon>Fungi incertae sedis</taxon>
        <taxon>Microsporidia</taxon>
        <taxon>Nematocida</taxon>
    </lineage>
</organism>
<dbReference type="InterPro" id="IPR040637">
    <property type="entry name" value="Ribosomal_uL10-like_insert"/>
</dbReference>
<proteinExistence type="inferred from homology"/>
<dbReference type="FunFam" id="3.90.105.20:FF:000001">
    <property type="entry name" value="60S acidic ribosomal protein P0"/>
    <property type="match status" value="1"/>
</dbReference>
<comment type="similarity">
    <text evidence="1">Belongs to the universal ribosomal protein uL10 family.</text>
</comment>
<name>A0A177EHV5_9MICR</name>
<evidence type="ECO:0000259" key="6">
    <source>
        <dbReference type="Pfam" id="PF17777"/>
    </source>
</evidence>
<dbReference type="GeneID" id="93646380"/>
<dbReference type="EMBL" id="LTDL01000014">
    <property type="protein sequence ID" value="OAG31555.1"/>
    <property type="molecule type" value="Genomic_DNA"/>
</dbReference>
<dbReference type="OrthoDB" id="10259902at2759"/>
<dbReference type="InterPro" id="IPR001790">
    <property type="entry name" value="Ribosomal_uL10"/>
</dbReference>
<dbReference type="Gene3D" id="3.90.105.20">
    <property type="match status" value="1"/>
</dbReference>
<keyword evidence="8" id="KW-1185">Reference proteome</keyword>
<dbReference type="GO" id="GO:0003735">
    <property type="term" value="F:structural constituent of ribosome"/>
    <property type="evidence" value="ECO:0007669"/>
    <property type="project" value="EnsemblFungi"/>
</dbReference>
<dbReference type="Gene3D" id="3.30.70.1730">
    <property type="match status" value="1"/>
</dbReference>
<sequence>MLQMETQVMNANIKKQRKEQSFERTVDYFSQYKKFLVVDLTSISSRQIQLIRQDIRGKGDFLMGKNTTIKLALKRYIEEHPELRGVEEVIKNNVALIFTNGSLNELEDIFENRKVFSVAKPGNTSQCDHWIEPVFTGLDPGKTSFFQALGIVTKITKGKIEILSRCQALTKGKKVGHSEAALLTLLGITPFVYKMQIVHAFADGKFFDVNYLSITEACVEKMVQDTIASLSAMALGAGYVTESTVDQELMEAIKEALSLAAGAEFDVKDV</sequence>
<dbReference type="Proteomes" id="UP000185944">
    <property type="component" value="Unassembled WGS sequence"/>
</dbReference>
<accession>A0A177EHV5</accession>
<protein>
    <recommendedName>
        <fullName evidence="4">Large ribosomal subunit protein uL10</fullName>
    </recommendedName>
    <alternativeName>
        <fullName evidence="5">60S acidic ribosomal protein P0</fullName>
    </alternativeName>
</protein>
<evidence type="ECO:0000256" key="2">
    <source>
        <dbReference type="ARBA" id="ARBA00022980"/>
    </source>
</evidence>
<dbReference type="SUPFAM" id="SSF160369">
    <property type="entry name" value="Ribosomal protein L10-like"/>
    <property type="match status" value="1"/>
</dbReference>
<dbReference type="PANTHER" id="PTHR45699">
    <property type="entry name" value="60S ACIDIC RIBOSOMAL PROTEIN P0"/>
    <property type="match status" value="1"/>
</dbReference>
<dbReference type="InterPro" id="IPR043141">
    <property type="entry name" value="Ribosomal_uL10-like_sf"/>
</dbReference>
<reference evidence="7 8" key="1">
    <citation type="submission" date="2016-02" db="EMBL/GenBank/DDBJ databases">
        <title>Discovery of a natural microsporidian pathogen with a broad tissue tropism in Caenorhabditis elegans.</title>
        <authorList>
            <person name="Luallen R.J."/>
            <person name="Reinke A.W."/>
            <person name="Tong L."/>
            <person name="Botts M.R."/>
            <person name="Felix M.-A."/>
            <person name="Troemel E.R."/>
        </authorList>
    </citation>
    <scope>NUCLEOTIDE SEQUENCE [LARGE SCALE GENOMIC DNA]</scope>
    <source>
        <strain evidence="7 8">JUm2807</strain>
    </source>
</reference>
<evidence type="ECO:0000313" key="7">
    <source>
        <dbReference type="EMBL" id="OAG31555.1"/>
    </source>
</evidence>
<dbReference type="InterPro" id="IPR043164">
    <property type="entry name" value="Ribosomal_uL10-like_insert_sf"/>
</dbReference>
<comment type="caution">
    <text evidence="7">The sequence shown here is derived from an EMBL/GenBank/DDBJ whole genome shotgun (WGS) entry which is preliminary data.</text>
</comment>
<evidence type="ECO:0000256" key="5">
    <source>
        <dbReference type="ARBA" id="ARBA00035444"/>
    </source>
</evidence>
<dbReference type="GO" id="GO:0070180">
    <property type="term" value="F:large ribosomal subunit rRNA binding"/>
    <property type="evidence" value="ECO:0007669"/>
    <property type="project" value="EnsemblFungi"/>
</dbReference>
<dbReference type="RefSeq" id="XP_067545156.1">
    <property type="nucleotide sequence ID" value="XM_067687448.1"/>
</dbReference>
<dbReference type="Pfam" id="PF17777">
    <property type="entry name" value="RL10P_insert"/>
    <property type="match status" value="1"/>
</dbReference>